<evidence type="ECO:0000313" key="1">
    <source>
        <dbReference type="EMBL" id="KAJ7542361.1"/>
    </source>
</evidence>
<accession>A0ACC2CK45</accession>
<name>A0ACC2CK45_DIPCM</name>
<reference evidence="2" key="1">
    <citation type="journal article" date="2024" name="Proc. Natl. Acad. Sci. U.S.A.">
        <title>Extraordinary preservation of gene collinearity over three hundred million years revealed in homosporous lycophytes.</title>
        <authorList>
            <person name="Li C."/>
            <person name="Wickell D."/>
            <person name="Kuo L.Y."/>
            <person name="Chen X."/>
            <person name="Nie B."/>
            <person name="Liao X."/>
            <person name="Peng D."/>
            <person name="Ji J."/>
            <person name="Jenkins J."/>
            <person name="Williams M."/>
            <person name="Shu S."/>
            <person name="Plott C."/>
            <person name="Barry K."/>
            <person name="Rajasekar S."/>
            <person name="Grimwood J."/>
            <person name="Han X."/>
            <person name="Sun S."/>
            <person name="Hou Z."/>
            <person name="He W."/>
            <person name="Dai G."/>
            <person name="Sun C."/>
            <person name="Schmutz J."/>
            <person name="Leebens-Mack J.H."/>
            <person name="Li F.W."/>
            <person name="Wang L."/>
        </authorList>
    </citation>
    <scope>NUCLEOTIDE SEQUENCE [LARGE SCALE GENOMIC DNA]</scope>
    <source>
        <strain evidence="2">cv. PW_Plant_1</strain>
    </source>
</reference>
<comment type="caution">
    <text evidence="1">The sequence shown here is derived from an EMBL/GenBank/DDBJ whole genome shotgun (WGS) entry which is preliminary data.</text>
</comment>
<organism evidence="1 2">
    <name type="scientific">Diphasiastrum complanatum</name>
    <name type="common">Issler's clubmoss</name>
    <name type="synonym">Lycopodium complanatum</name>
    <dbReference type="NCBI Taxonomy" id="34168"/>
    <lineage>
        <taxon>Eukaryota</taxon>
        <taxon>Viridiplantae</taxon>
        <taxon>Streptophyta</taxon>
        <taxon>Embryophyta</taxon>
        <taxon>Tracheophyta</taxon>
        <taxon>Lycopodiopsida</taxon>
        <taxon>Lycopodiales</taxon>
        <taxon>Lycopodiaceae</taxon>
        <taxon>Lycopodioideae</taxon>
        <taxon>Diphasiastrum</taxon>
    </lineage>
</organism>
<keyword evidence="2" id="KW-1185">Reference proteome</keyword>
<dbReference type="Proteomes" id="UP001162992">
    <property type="component" value="Chromosome 10"/>
</dbReference>
<dbReference type="EMBL" id="CM055101">
    <property type="protein sequence ID" value="KAJ7542361.1"/>
    <property type="molecule type" value="Genomic_DNA"/>
</dbReference>
<proteinExistence type="predicted"/>
<evidence type="ECO:0000313" key="2">
    <source>
        <dbReference type="Proteomes" id="UP001162992"/>
    </source>
</evidence>
<protein>
    <submittedName>
        <fullName evidence="1">Uncharacterized protein</fullName>
    </submittedName>
</protein>
<gene>
    <name evidence="1" type="ORF">O6H91_10G102900</name>
</gene>
<sequence length="290" mass="32237">MAGVILVTAICIVGIALGIGCVPSFAQSVAFDQNYIVIGGTDDHVKKLEGGLTVQLILDQTSASGFASKNRYLFGHITMKIKLVPDDSAGTVTAFYASSESSNHDELDFEFLGNSSGQPYMLQTNVFANGIGNKEQRIYLWFDPTADFHTYAFLWNQQQVIFQVDDVPVRVFKNNEAQGLAYPSSQAMRIYSTLWNGDSWATRGGAVKLNWTHAPFIATYQDFSVDACQWSDSGSSACATSNSWWNQVNFQTLDSKSQSQLKWVQQKYMVYDYCTDTERFSAAPTECTLR</sequence>